<feature type="domain" description="GIY-YIG" evidence="1">
    <location>
        <begin position="62"/>
        <end position="139"/>
    </location>
</feature>
<sequence>MSIRQPSKGFFHELAQYCIYKVVVSGNFCIAFHRWTHVIYSLGAFILIQKEANISMLHNEKVMRFIYVLKLDDGHYYIGQTDNLERRIASHGKSIGATWTNIYKPISMIETLSVGVCNYFEAKNMENDITLDYMRKFGWQRVRGGDFSNSDERAVYDKLLKLKKRNVISFEIEEPIYGEFENNQD</sequence>
<comment type="caution">
    <text evidence="2">The sequence shown here is derived from an EMBL/GenBank/DDBJ whole genome shotgun (WGS) entry which is preliminary data.</text>
</comment>
<dbReference type="Pfam" id="PF01541">
    <property type="entry name" value="GIY-YIG"/>
    <property type="match status" value="1"/>
</dbReference>
<reference evidence="2 3" key="1">
    <citation type="submission" date="2023-03" db="EMBL/GenBank/DDBJ databases">
        <title>Bacillus Genome Sequencing.</title>
        <authorList>
            <person name="Dunlap C."/>
        </authorList>
    </citation>
    <scope>NUCLEOTIDE SEQUENCE [LARGE SCALE GENOMIC DNA]</scope>
    <source>
        <strain evidence="2 3">BD-533</strain>
    </source>
</reference>
<dbReference type="RefSeq" id="WP_326075590.1">
    <property type="nucleotide sequence ID" value="NZ_JARLKY010000095.1"/>
</dbReference>
<accession>A0ABU6GBM2</accession>
<dbReference type="SUPFAM" id="SSF82771">
    <property type="entry name" value="GIY-YIG endonuclease"/>
    <property type="match status" value="1"/>
</dbReference>
<dbReference type="PROSITE" id="PS50164">
    <property type="entry name" value="GIY_YIG"/>
    <property type="match status" value="1"/>
</dbReference>
<name>A0ABU6GBM2_9BACL</name>
<organism evidence="2 3">
    <name type="scientific">Paenibacillus alba</name>
    <dbReference type="NCBI Taxonomy" id="1197127"/>
    <lineage>
        <taxon>Bacteria</taxon>
        <taxon>Bacillati</taxon>
        <taxon>Bacillota</taxon>
        <taxon>Bacilli</taxon>
        <taxon>Bacillales</taxon>
        <taxon>Paenibacillaceae</taxon>
        <taxon>Paenibacillus</taxon>
    </lineage>
</organism>
<dbReference type="Gene3D" id="3.40.1440.10">
    <property type="entry name" value="GIY-YIG endonuclease"/>
    <property type="match status" value="1"/>
</dbReference>
<proteinExistence type="predicted"/>
<keyword evidence="3" id="KW-1185">Reference proteome</keyword>
<evidence type="ECO:0000259" key="1">
    <source>
        <dbReference type="PROSITE" id="PS50164"/>
    </source>
</evidence>
<dbReference type="InterPro" id="IPR000305">
    <property type="entry name" value="GIY-YIG_endonuc"/>
</dbReference>
<dbReference type="InterPro" id="IPR035901">
    <property type="entry name" value="GIY-YIG_endonuc_sf"/>
</dbReference>
<dbReference type="Proteomes" id="UP001338137">
    <property type="component" value="Unassembled WGS sequence"/>
</dbReference>
<evidence type="ECO:0000313" key="2">
    <source>
        <dbReference type="EMBL" id="MEC0231588.1"/>
    </source>
</evidence>
<evidence type="ECO:0000313" key="3">
    <source>
        <dbReference type="Proteomes" id="UP001338137"/>
    </source>
</evidence>
<protein>
    <submittedName>
        <fullName evidence="2">GIY-YIG nuclease family protein</fullName>
    </submittedName>
</protein>
<gene>
    <name evidence="2" type="ORF">P4I72_31245</name>
</gene>
<dbReference type="EMBL" id="JARLKY010000095">
    <property type="protein sequence ID" value="MEC0231588.1"/>
    <property type="molecule type" value="Genomic_DNA"/>
</dbReference>